<sequence length="757" mass="84607">MQYYEQGKIAEAKVEAKNAIKLAPKNAKAFLVLANCAATEQDWGAAFGAYEQAAQLDPDLLDAQLGLGRMFLLSQQYDKVNEIVELVLAKDEENIDAHLLKAGSLLQSEKYEGAQSLLKTILAEHPENTDAVMGLVSVYQRKGATQAAVDILDKALRAMPDSVALQYKAASLAGDMEEYAKAEEHYMKLLDLAEKKDPVRLMIARLYERSGEKVKAESMLRELASSNPENVEFRLGLVGFLVRNKDYDKALAVVEEASEESTDDIRILMARADILIAKKKYDEAVSVLQDVVEEYPDLPMSAKAFVKLAALYLMEENFESALASLEEALVRDSSPEVLFLRAQARLGLNDTEGAIADLRIVRKELPENYAARQLLARAYLAQDKGLMAVEELHDILESNGDYSPSRSLLVKYYARYGQWDLAEEELHRLLEQTPDDPSLLLALGDAKKMQGASAEAKTYYESVLKLPEGHGPALLRLGLVAEAEKEYAKAIAYYEKTLKLHPKSAAAIERKLFALFAWGRMEEVRAFQQQLLDTMPESAALHDMFGRLALSGKNSDLAEQEFRKSSELAPDWSVPYQRLIGMHWADNEIDKVIRECRLALKKNPDLFVEEFLLGLIYQTKGDVIRATKAYESVLKKKPDFLPAANNLAYLYAQTAQDDATLDKALDLAMVAAEKGNPEAMDTLGWVYHLQGNREQSIETLSKAYEKVPDNKVVAYHLAVVLAKWSYTTEARKIVNKALAGGEVFPERKDFEELLKTL</sequence>
<keyword evidence="2 3" id="KW-0802">TPR repeat</keyword>
<dbReference type="Gene3D" id="1.25.40.10">
    <property type="entry name" value="Tetratricopeptide repeat domain"/>
    <property type="match status" value="5"/>
</dbReference>
<feature type="repeat" description="TPR" evidence="3">
    <location>
        <begin position="471"/>
        <end position="504"/>
    </location>
</feature>
<evidence type="ECO:0000256" key="1">
    <source>
        <dbReference type="ARBA" id="ARBA00022737"/>
    </source>
</evidence>
<feature type="repeat" description="TPR" evidence="3">
    <location>
        <begin position="302"/>
        <end position="335"/>
    </location>
</feature>
<evidence type="ECO:0000256" key="3">
    <source>
        <dbReference type="PROSITE-ProRule" id="PRU00339"/>
    </source>
</evidence>
<dbReference type="InterPro" id="IPR051012">
    <property type="entry name" value="CellSynth/LPSAsmb/PSIAsmb"/>
</dbReference>
<protein>
    <submittedName>
        <fullName evidence="4">Uncharacterized protein</fullName>
    </submittedName>
</protein>
<dbReference type="InterPro" id="IPR019734">
    <property type="entry name" value="TPR_rpt"/>
</dbReference>
<accession>A0ABN6EVB9</accession>
<dbReference type="SMART" id="SM00028">
    <property type="entry name" value="TPR"/>
    <property type="match status" value="17"/>
</dbReference>
<dbReference type="PANTHER" id="PTHR45586:SF1">
    <property type="entry name" value="LIPOPOLYSACCHARIDE ASSEMBLY PROTEIN B"/>
    <property type="match status" value="1"/>
</dbReference>
<reference evidence="4" key="1">
    <citation type="journal article" date="2022" name="Arch. Microbiol.">
        <title>Pseudodesulfovibrio sediminis sp. nov., a mesophilic and neutrophilic sulfate-reducing bacterium isolated from sediment of a brackish lake.</title>
        <authorList>
            <person name="Takahashi A."/>
            <person name="Kojima H."/>
            <person name="Watanabe M."/>
            <person name="Fukui M."/>
        </authorList>
    </citation>
    <scope>NUCLEOTIDE SEQUENCE</scope>
    <source>
        <strain evidence="4">SF6</strain>
    </source>
</reference>
<dbReference type="EMBL" id="AP024485">
    <property type="protein sequence ID" value="BCS89129.1"/>
    <property type="molecule type" value="Genomic_DNA"/>
</dbReference>
<keyword evidence="5" id="KW-1185">Reference proteome</keyword>
<keyword evidence="1" id="KW-0677">Repeat</keyword>
<evidence type="ECO:0000256" key="2">
    <source>
        <dbReference type="ARBA" id="ARBA00022803"/>
    </source>
</evidence>
<proteinExistence type="predicted"/>
<name>A0ABN6EVB9_9BACT</name>
<dbReference type="InterPro" id="IPR011990">
    <property type="entry name" value="TPR-like_helical_dom_sf"/>
</dbReference>
<evidence type="ECO:0000313" key="5">
    <source>
        <dbReference type="Proteomes" id="UP001053296"/>
    </source>
</evidence>
<dbReference type="Pfam" id="PF13428">
    <property type="entry name" value="TPR_14"/>
    <property type="match status" value="1"/>
</dbReference>
<dbReference type="PANTHER" id="PTHR45586">
    <property type="entry name" value="TPR REPEAT-CONTAINING PROTEIN PA4667"/>
    <property type="match status" value="1"/>
</dbReference>
<gene>
    <name evidence="4" type="ORF">PSDVSF_23710</name>
</gene>
<dbReference type="Pfam" id="PF14559">
    <property type="entry name" value="TPR_19"/>
    <property type="match status" value="4"/>
</dbReference>
<dbReference type="Proteomes" id="UP001053296">
    <property type="component" value="Chromosome"/>
</dbReference>
<feature type="repeat" description="TPR" evidence="3">
    <location>
        <begin position="677"/>
        <end position="710"/>
    </location>
</feature>
<dbReference type="Pfam" id="PF13432">
    <property type="entry name" value="TPR_16"/>
    <property type="match status" value="1"/>
</dbReference>
<dbReference type="RefSeq" id="WP_229591117.1">
    <property type="nucleotide sequence ID" value="NZ_AP024485.1"/>
</dbReference>
<dbReference type="PROSITE" id="PS50005">
    <property type="entry name" value="TPR"/>
    <property type="match status" value="3"/>
</dbReference>
<organism evidence="4 5">
    <name type="scientific">Pseudodesulfovibrio sediminis</name>
    <dbReference type="NCBI Taxonomy" id="2810563"/>
    <lineage>
        <taxon>Bacteria</taxon>
        <taxon>Pseudomonadati</taxon>
        <taxon>Thermodesulfobacteriota</taxon>
        <taxon>Desulfovibrionia</taxon>
        <taxon>Desulfovibrionales</taxon>
        <taxon>Desulfovibrionaceae</taxon>
    </lineage>
</organism>
<dbReference type="SUPFAM" id="SSF48452">
    <property type="entry name" value="TPR-like"/>
    <property type="match status" value="4"/>
</dbReference>
<evidence type="ECO:0000313" key="4">
    <source>
        <dbReference type="EMBL" id="BCS89129.1"/>
    </source>
</evidence>